<dbReference type="EMBL" id="CM055739">
    <property type="protein sequence ID" value="KAJ8004179.1"/>
    <property type="molecule type" value="Genomic_DNA"/>
</dbReference>
<evidence type="ECO:0000313" key="1">
    <source>
        <dbReference type="EMBL" id="KAJ8004179.1"/>
    </source>
</evidence>
<organism evidence="1 2">
    <name type="scientific">Dallia pectoralis</name>
    <name type="common">Alaska blackfish</name>
    <dbReference type="NCBI Taxonomy" id="75939"/>
    <lineage>
        <taxon>Eukaryota</taxon>
        <taxon>Metazoa</taxon>
        <taxon>Chordata</taxon>
        <taxon>Craniata</taxon>
        <taxon>Vertebrata</taxon>
        <taxon>Euteleostomi</taxon>
        <taxon>Actinopterygii</taxon>
        <taxon>Neopterygii</taxon>
        <taxon>Teleostei</taxon>
        <taxon>Protacanthopterygii</taxon>
        <taxon>Esociformes</taxon>
        <taxon>Umbridae</taxon>
        <taxon>Dallia</taxon>
    </lineage>
</organism>
<reference evidence="1" key="1">
    <citation type="submission" date="2021-05" db="EMBL/GenBank/DDBJ databases">
        <authorList>
            <person name="Pan Q."/>
            <person name="Jouanno E."/>
            <person name="Zahm M."/>
            <person name="Klopp C."/>
            <person name="Cabau C."/>
            <person name="Louis A."/>
            <person name="Berthelot C."/>
            <person name="Parey E."/>
            <person name="Roest Crollius H."/>
            <person name="Montfort J."/>
            <person name="Robinson-Rechavi M."/>
            <person name="Bouchez O."/>
            <person name="Lampietro C."/>
            <person name="Lopez Roques C."/>
            <person name="Donnadieu C."/>
            <person name="Postlethwait J."/>
            <person name="Bobe J."/>
            <person name="Dillon D."/>
            <person name="Chandos A."/>
            <person name="von Hippel F."/>
            <person name="Guiguen Y."/>
        </authorList>
    </citation>
    <scope>NUCLEOTIDE SEQUENCE</scope>
    <source>
        <strain evidence="1">YG-Jan2019</strain>
    </source>
</reference>
<sequence length="301" mass="33125">MQKVALVTGSNKGIGFAVVQSLCKQYDGDVYLSSRDVGRGTAAVEKLKSEGLKAFFRQLDINHLESVRAARDFFKEKYGGVDVLINNAGIAFKVSDTTPFGTQAEVTLKTNFFATRDICDEFLPIIKSGGRVVNVSSMMGSIALNRCSPELQARFRSSDITQEELVGLMERIYARKLRQERPADRILLNACCPGWVRTDMAGPNATKSPDEGAITPVYLALLPAGAEEPHGQFVSDKEVQPCPATITTSRHWASPLAATGHHHQPPLGITTSHHWNPQSLQAHYCSFPSHYMGKEFVCCYF</sequence>
<keyword evidence="2" id="KW-1185">Reference proteome</keyword>
<evidence type="ECO:0000313" key="2">
    <source>
        <dbReference type="Proteomes" id="UP001157502"/>
    </source>
</evidence>
<dbReference type="Proteomes" id="UP001157502">
    <property type="component" value="Chromosome 12"/>
</dbReference>
<proteinExistence type="predicted"/>
<accession>A0ACC2GKN0</accession>
<comment type="caution">
    <text evidence="1">The sequence shown here is derived from an EMBL/GenBank/DDBJ whole genome shotgun (WGS) entry which is preliminary data.</text>
</comment>
<name>A0ACC2GKN0_DALPE</name>
<protein>
    <submittedName>
        <fullName evidence="1">Uncharacterized protein</fullName>
    </submittedName>
</protein>
<gene>
    <name evidence="1" type="ORF">DPEC_G00156090</name>
</gene>